<dbReference type="SUPFAM" id="SSF55729">
    <property type="entry name" value="Acyl-CoA N-acyltransferases (Nat)"/>
    <property type="match status" value="1"/>
</dbReference>
<keyword evidence="3" id="KW-1185">Reference proteome</keyword>
<gene>
    <name evidence="2" type="ORF">SAMN05660909_02086</name>
</gene>
<evidence type="ECO:0000313" key="2">
    <source>
        <dbReference type="EMBL" id="SEA47938.1"/>
    </source>
</evidence>
<dbReference type="EMBL" id="FNRL01000008">
    <property type="protein sequence ID" value="SEA47938.1"/>
    <property type="molecule type" value="Genomic_DNA"/>
</dbReference>
<dbReference type="CDD" id="cd04301">
    <property type="entry name" value="NAT_SF"/>
    <property type="match status" value="1"/>
</dbReference>
<name>A0A1H4BIT3_9BACT</name>
<evidence type="ECO:0000313" key="3">
    <source>
        <dbReference type="Proteomes" id="UP000199656"/>
    </source>
</evidence>
<proteinExistence type="predicted"/>
<dbReference type="AlphaFoldDB" id="A0A1H4BIT3"/>
<protein>
    <submittedName>
        <fullName evidence="2">Acetyltransferase (GNAT) family protein</fullName>
    </submittedName>
</protein>
<dbReference type="Pfam" id="PF13508">
    <property type="entry name" value="Acetyltransf_7"/>
    <property type="match status" value="1"/>
</dbReference>
<dbReference type="RefSeq" id="WP_089761331.1">
    <property type="nucleotide sequence ID" value="NZ_BKAT01000011.1"/>
</dbReference>
<dbReference type="STRING" id="408074.SAMN05660909_02086"/>
<dbReference type="OrthoDB" id="3216107at2"/>
<dbReference type="InterPro" id="IPR016181">
    <property type="entry name" value="Acyl_CoA_acyltransferase"/>
</dbReference>
<dbReference type="InterPro" id="IPR053144">
    <property type="entry name" value="Acetyltransferase_Butenolide"/>
</dbReference>
<keyword evidence="2" id="KW-0808">Transferase</keyword>
<dbReference type="GO" id="GO:0016747">
    <property type="term" value="F:acyltransferase activity, transferring groups other than amino-acyl groups"/>
    <property type="evidence" value="ECO:0007669"/>
    <property type="project" value="InterPro"/>
</dbReference>
<dbReference type="Gene3D" id="3.40.630.30">
    <property type="match status" value="1"/>
</dbReference>
<dbReference type="PANTHER" id="PTHR43233">
    <property type="entry name" value="FAMILY N-ACETYLTRANSFERASE, PUTATIVE (AFU_ORTHOLOGUE AFUA_6G03350)-RELATED"/>
    <property type="match status" value="1"/>
</dbReference>
<evidence type="ECO:0000259" key="1">
    <source>
        <dbReference type="PROSITE" id="PS51186"/>
    </source>
</evidence>
<dbReference type="Proteomes" id="UP000199656">
    <property type="component" value="Unassembled WGS sequence"/>
</dbReference>
<dbReference type="PROSITE" id="PS51186">
    <property type="entry name" value="GNAT"/>
    <property type="match status" value="1"/>
</dbReference>
<sequence>MQTETVYNGEYSITTDQSKFDLEVIHHYLAYDSYWAQNIPMETVKKMIANSLCFGVLYQDKQIGFARTITDKAVFAYLADVFILPEHRGRGLSKWLMQTIISHPDLQGLRRILLVTSDAHGLYEKFGFELIKNPDKFMHIHNPDVYTKQ</sequence>
<feature type="domain" description="N-acetyltransferase" evidence="1">
    <location>
        <begin position="13"/>
        <end position="149"/>
    </location>
</feature>
<dbReference type="PANTHER" id="PTHR43233:SF1">
    <property type="entry name" value="FAMILY N-ACETYLTRANSFERASE, PUTATIVE (AFU_ORTHOLOGUE AFUA_6G03350)-RELATED"/>
    <property type="match status" value="1"/>
</dbReference>
<organism evidence="2 3">
    <name type="scientific">Chitinophaga terrae</name>
    <name type="common">ex Kim and Jung 2007</name>
    <dbReference type="NCBI Taxonomy" id="408074"/>
    <lineage>
        <taxon>Bacteria</taxon>
        <taxon>Pseudomonadati</taxon>
        <taxon>Bacteroidota</taxon>
        <taxon>Chitinophagia</taxon>
        <taxon>Chitinophagales</taxon>
        <taxon>Chitinophagaceae</taxon>
        <taxon>Chitinophaga</taxon>
    </lineage>
</organism>
<dbReference type="InterPro" id="IPR000182">
    <property type="entry name" value="GNAT_dom"/>
</dbReference>
<reference evidence="3" key="1">
    <citation type="submission" date="2016-10" db="EMBL/GenBank/DDBJ databases">
        <authorList>
            <person name="Varghese N."/>
            <person name="Submissions S."/>
        </authorList>
    </citation>
    <scope>NUCLEOTIDE SEQUENCE [LARGE SCALE GENOMIC DNA]</scope>
    <source>
        <strain evidence="3">DSM 23920</strain>
    </source>
</reference>
<accession>A0A1H4BIT3</accession>